<evidence type="ECO:0000313" key="3">
    <source>
        <dbReference type="Proteomes" id="UP000032568"/>
    </source>
</evidence>
<reference evidence="2 3" key="1">
    <citation type="journal article" date="2015" name="Genome Announc.">
        <title>Draft Genome Sequences of Marine Isolates of Thalassomonas viridans and Thalassomonas actiniarum.</title>
        <authorList>
            <person name="Olonade I."/>
            <person name="van Zyl L.J."/>
            <person name="Trindade M."/>
        </authorList>
    </citation>
    <scope>NUCLEOTIDE SEQUENCE [LARGE SCALE GENOMIC DNA]</scope>
    <source>
        <strain evidence="2 3">A5K-106</strain>
    </source>
</reference>
<dbReference type="Gene3D" id="2.130.10.10">
    <property type="entry name" value="YVTN repeat-like/Quinoprotein amine dehydrogenase"/>
    <property type="match status" value="3"/>
</dbReference>
<dbReference type="InterPro" id="IPR002372">
    <property type="entry name" value="PQQ_rpt_dom"/>
</dbReference>
<protein>
    <submittedName>
        <fullName evidence="2">PQQ-binding-like beta-propeller repeat protein</fullName>
    </submittedName>
</protein>
<dbReference type="InterPro" id="IPR018391">
    <property type="entry name" value="PQQ_b-propeller_rpt"/>
</dbReference>
<feature type="domain" description="Pyrrolo-quinoline quinone repeat" evidence="1">
    <location>
        <begin position="27"/>
        <end position="121"/>
    </location>
</feature>
<dbReference type="PANTHER" id="PTHR34512">
    <property type="entry name" value="CELL SURFACE PROTEIN"/>
    <property type="match status" value="1"/>
</dbReference>
<dbReference type="InterPro" id="IPR015943">
    <property type="entry name" value="WD40/YVTN_repeat-like_dom_sf"/>
</dbReference>
<reference evidence="2 3" key="2">
    <citation type="journal article" date="2022" name="Mar. Drugs">
        <title>Bioassay-Guided Fractionation Leads to the Detection of Cholic Acid Generated by the Rare Thalassomonas sp.</title>
        <authorList>
            <person name="Pheiffer F."/>
            <person name="Schneider Y.K."/>
            <person name="Hansen E.H."/>
            <person name="Andersen J.H."/>
            <person name="Isaksson J."/>
            <person name="Busche T."/>
            <person name="R C."/>
            <person name="Kalinowski J."/>
            <person name="Zyl L.V."/>
            <person name="Trindade M."/>
        </authorList>
    </citation>
    <scope>NUCLEOTIDE SEQUENCE [LARGE SCALE GENOMIC DNA]</scope>
    <source>
        <strain evidence="2 3">A5K-106</strain>
    </source>
</reference>
<organism evidence="2 3">
    <name type="scientific">Thalassomonas actiniarum</name>
    <dbReference type="NCBI Taxonomy" id="485447"/>
    <lineage>
        <taxon>Bacteria</taxon>
        <taxon>Pseudomonadati</taxon>
        <taxon>Pseudomonadota</taxon>
        <taxon>Gammaproteobacteria</taxon>
        <taxon>Alteromonadales</taxon>
        <taxon>Colwelliaceae</taxon>
        <taxon>Thalassomonas</taxon>
    </lineage>
</organism>
<dbReference type="SMART" id="SM00564">
    <property type="entry name" value="PQQ"/>
    <property type="match status" value="7"/>
</dbReference>
<dbReference type="RefSeq" id="WP_053042870.1">
    <property type="nucleotide sequence ID" value="NZ_CP059735.1"/>
</dbReference>
<evidence type="ECO:0000313" key="2">
    <source>
        <dbReference type="EMBL" id="WDD97032.1"/>
    </source>
</evidence>
<proteinExistence type="predicted"/>
<evidence type="ECO:0000259" key="1">
    <source>
        <dbReference type="Pfam" id="PF13360"/>
    </source>
</evidence>
<accession>A0AAE9YKC9</accession>
<gene>
    <name evidence="2" type="ORF">SG35_016905</name>
</gene>
<dbReference type="Proteomes" id="UP000032568">
    <property type="component" value="Chromosome"/>
</dbReference>
<dbReference type="PANTHER" id="PTHR34512:SF30">
    <property type="entry name" value="OUTER MEMBRANE PROTEIN ASSEMBLY FACTOR BAMB"/>
    <property type="match status" value="1"/>
</dbReference>
<dbReference type="Pfam" id="PF13360">
    <property type="entry name" value="PQQ_2"/>
    <property type="match status" value="3"/>
</dbReference>
<feature type="domain" description="Pyrrolo-quinoline quinone repeat" evidence="1">
    <location>
        <begin position="271"/>
        <end position="388"/>
    </location>
</feature>
<dbReference type="SUPFAM" id="SSF50998">
    <property type="entry name" value="Quinoprotein alcohol dehydrogenase-like"/>
    <property type="match status" value="2"/>
</dbReference>
<dbReference type="InterPro" id="IPR011047">
    <property type="entry name" value="Quinoprotein_ADH-like_sf"/>
</dbReference>
<sequence>MRILSLLKLILAILMTSYFIHPNTSYAKSGDHLWSFSTGGPIWSDIKVRHNTAYFGSDDGFLYAVDINSRQLKWKKATGGIVRSTPAFKHKKLYFTSDDGYLYALNARTGEELWKIDLGDGDMQRNGPAGHAPWDFDWAKSSPVLKGKYLYVGSATGELFAINAYRGKVIWTFSAKDRIRATPTIAGNLVYITSWDGHIYAVNRKNGQQVWQFAANLDNYDFRFVSAPSVIDDKIIVGNRDSQLYALDKKTGEKVWDYTYEGGSWVESTATAGSEHGTLFIASSDSLKFYKFDSETGDLLWTTPLSGWSWGKPAVTDDTLYIGSTATDDYWQPISRGFVAIDSSSGEIKWRYQPQYLNNSYINGGVHSSPAIKYGQVFVGDLDGKLHVFAE</sequence>
<name>A0AAE9YKC9_9GAMM</name>
<dbReference type="AlphaFoldDB" id="A0AAE9YKC9"/>
<dbReference type="KEGG" id="tact:SG35_016905"/>
<feature type="domain" description="Pyrrolo-quinoline quinone repeat" evidence="1">
    <location>
        <begin position="130"/>
        <end position="260"/>
    </location>
</feature>
<dbReference type="EMBL" id="CP059735">
    <property type="protein sequence ID" value="WDD97032.1"/>
    <property type="molecule type" value="Genomic_DNA"/>
</dbReference>
<keyword evidence="3" id="KW-1185">Reference proteome</keyword>